<dbReference type="EMBL" id="UINC01036498">
    <property type="protein sequence ID" value="SVB30554.1"/>
    <property type="molecule type" value="Genomic_DNA"/>
</dbReference>
<feature type="non-terminal residue" evidence="1">
    <location>
        <position position="1"/>
    </location>
</feature>
<name>A0A382CXM6_9ZZZZ</name>
<organism evidence="1">
    <name type="scientific">marine metagenome</name>
    <dbReference type="NCBI Taxonomy" id="408172"/>
    <lineage>
        <taxon>unclassified sequences</taxon>
        <taxon>metagenomes</taxon>
        <taxon>ecological metagenomes</taxon>
    </lineage>
</organism>
<evidence type="ECO:0000313" key="1">
    <source>
        <dbReference type="EMBL" id="SVB30554.1"/>
    </source>
</evidence>
<accession>A0A382CXM6</accession>
<gene>
    <name evidence="1" type="ORF">METZ01_LOCUS183408</name>
</gene>
<sequence length="62" mass="7198">VLDYIYTLTSEQPYGEALEDGWICWSVESGYAGLEEIHKTTSLEMLLTGGEYLIKYQTRWFV</sequence>
<protein>
    <submittedName>
        <fullName evidence="1">Uncharacterized protein</fullName>
    </submittedName>
</protein>
<dbReference type="AlphaFoldDB" id="A0A382CXM6"/>
<reference evidence="1" key="1">
    <citation type="submission" date="2018-05" db="EMBL/GenBank/DDBJ databases">
        <authorList>
            <person name="Lanie J.A."/>
            <person name="Ng W.-L."/>
            <person name="Kazmierczak K.M."/>
            <person name="Andrzejewski T.M."/>
            <person name="Davidsen T.M."/>
            <person name="Wayne K.J."/>
            <person name="Tettelin H."/>
            <person name="Glass J.I."/>
            <person name="Rusch D."/>
            <person name="Podicherti R."/>
            <person name="Tsui H.-C.T."/>
            <person name="Winkler M.E."/>
        </authorList>
    </citation>
    <scope>NUCLEOTIDE SEQUENCE</scope>
</reference>
<proteinExistence type="predicted"/>